<dbReference type="EMBL" id="BAABIQ010000001">
    <property type="protein sequence ID" value="GAA4778416.1"/>
    <property type="molecule type" value="Genomic_DNA"/>
</dbReference>
<dbReference type="SMART" id="SM00850">
    <property type="entry name" value="LytTR"/>
    <property type="match status" value="1"/>
</dbReference>
<dbReference type="Proteomes" id="UP001501411">
    <property type="component" value="Unassembled WGS sequence"/>
</dbReference>
<gene>
    <name evidence="3" type="ORF">GCM10023231_01220</name>
</gene>
<evidence type="ECO:0000313" key="4">
    <source>
        <dbReference type="Proteomes" id="UP001501411"/>
    </source>
</evidence>
<dbReference type="Pfam" id="PF04397">
    <property type="entry name" value="LytTR"/>
    <property type="match status" value="1"/>
</dbReference>
<evidence type="ECO:0000256" key="1">
    <source>
        <dbReference type="SAM" id="Phobius"/>
    </source>
</evidence>
<feature type="transmembrane region" description="Helical" evidence="1">
    <location>
        <begin position="127"/>
        <end position="148"/>
    </location>
</feature>
<comment type="caution">
    <text evidence="3">The sequence shown here is derived from an EMBL/GenBank/DDBJ whole genome shotgun (WGS) entry which is preliminary data.</text>
</comment>
<protein>
    <recommendedName>
        <fullName evidence="2">HTH LytTR-type domain-containing protein</fullName>
    </recommendedName>
</protein>
<feature type="domain" description="HTH LytTR-type" evidence="2">
    <location>
        <begin position="180"/>
        <end position="286"/>
    </location>
</feature>
<evidence type="ECO:0000313" key="3">
    <source>
        <dbReference type="EMBL" id="GAA4778416.1"/>
    </source>
</evidence>
<dbReference type="Gene3D" id="2.40.50.1020">
    <property type="entry name" value="LytTr DNA-binding domain"/>
    <property type="match status" value="1"/>
</dbReference>
<evidence type="ECO:0000259" key="2">
    <source>
        <dbReference type="SMART" id="SM00850"/>
    </source>
</evidence>
<feature type="transmembrane region" description="Helical" evidence="1">
    <location>
        <begin position="83"/>
        <end position="107"/>
    </location>
</feature>
<feature type="transmembrane region" description="Helical" evidence="1">
    <location>
        <begin position="47"/>
        <end position="71"/>
    </location>
</feature>
<keyword evidence="1" id="KW-0812">Transmembrane</keyword>
<feature type="transmembrane region" description="Helical" evidence="1">
    <location>
        <begin position="12"/>
        <end position="32"/>
    </location>
</feature>
<dbReference type="InterPro" id="IPR007492">
    <property type="entry name" value="LytTR_DNA-bd_dom"/>
</dbReference>
<organism evidence="3 4">
    <name type="scientific">Olivibacter ginsenosidimutans</name>
    <dbReference type="NCBI Taxonomy" id="1176537"/>
    <lineage>
        <taxon>Bacteria</taxon>
        <taxon>Pseudomonadati</taxon>
        <taxon>Bacteroidota</taxon>
        <taxon>Sphingobacteriia</taxon>
        <taxon>Sphingobacteriales</taxon>
        <taxon>Sphingobacteriaceae</taxon>
        <taxon>Olivibacter</taxon>
    </lineage>
</organism>
<proteinExistence type="predicted"/>
<keyword evidence="1" id="KW-0472">Membrane</keyword>
<name>A0ABP9AEC6_9SPHI</name>
<sequence length="292" mass="34411">MKYKPLSLQSPSWYAWCGRIVIAIFAAAYVVLVRQTDPFRFFAKPQFWIMLLASTILALVSMVIIEITSVYLNEVLPWKGKKWYLTCLRLLLQLILAFEIPRLLILFSVKALLGTRFSDSGYMQSEYYMMVWMLIVYNFIVAGILIVLEDDRVYRKYGRWSMWKKSRNDWLEELELADGFTRRIMPLEEIVVLHKRKGLSMACTADGNQYTFFETLDRLAECLNPENFIRINRWTIVHMKWVDGLELKAAPTVLFTQEIADHFPESVTTSLEISDTYRKRFMETYRKRVGKA</sequence>
<keyword evidence="4" id="KW-1185">Reference proteome</keyword>
<accession>A0ABP9AEC6</accession>
<keyword evidence="1" id="KW-1133">Transmembrane helix</keyword>
<dbReference type="RefSeq" id="WP_345229736.1">
    <property type="nucleotide sequence ID" value="NZ_BAABIQ010000001.1"/>
</dbReference>
<reference evidence="4" key="1">
    <citation type="journal article" date="2019" name="Int. J. Syst. Evol. Microbiol.">
        <title>The Global Catalogue of Microorganisms (GCM) 10K type strain sequencing project: providing services to taxonomists for standard genome sequencing and annotation.</title>
        <authorList>
            <consortium name="The Broad Institute Genomics Platform"/>
            <consortium name="The Broad Institute Genome Sequencing Center for Infectious Disease"/>
            <person name="Wu L."/>
            <person name="Ma J."/>
        </authorList>
    </citation>
    <scope>NUCLEOTIDE SEQUENCE [LARGE SCALE GENOMIC DNA]</scope>
    <source>
        <strain evidence="4">JCM 18200</strain>
    </source>
</reference>